<evidence type="ECO:0000313" key="3">
    <source>
        <dbReference type="Proteomes" id="UP000193570"/>
    </source>
</evidence>
<dbReference type="OrthoDB" id="7301318at2"/>
<dbReference type="Pfam" id="PF00583">
    <property type="entry name" value="Acetyltransf_1"/>
    <property type="match status" value="1"/>
</dbReference>
<accession>A0A1X6YF31</accession>
<name>A0A1X6YF31_9RHOB</name>
<keyword evidence="2" id="KW-0808">Transferase</keyword>
<dbReference type="RefSeq" id="WP_085790389.1">
    <property type="nucleotide sequence ID" value="NZ_FWFK01000001.1"/>
</dbReference>
<organism evidence="2 3">
    <name type="scientific">Roseivivax jejudonensis</name>
    <dbReference type="NCBI Taxonomy" id="1529041"/>
    <lineage>
        <taxon>Bacteria</taxon>
        <taxon>Pseudomonadati</taxon>
        <taxon>Pseudomonadota</taxon>
        <taxon>Alphaproteobacteria</taxon>
        <taxon>Rhodobacterales</taxon>
        <taxon>Roseobacteraceae</taxon>
        <taxon>Roseivivax</taxon>
    </lineage>
</organism>
<gene>
    <name evidence="2" type="ORF">ROJ8625_00658</name>
</gene>
<dbReference type="Gene3D" id="3.40.630.30">
    <property type="match status" value="1"/>
</dbReference>
<keyword evidence="3" id="KW-1185">Reference proteome</keyword>
<proteinExistence type="predicted"/>
<protein>
    <submittedName>
        <fullName evidence="2">Acetyltransferase (GNAT) family protein</fullName>
    </submittedName>
</protein>
<dbReference type="EMBL" id="FWFK01000001">
    <property type="protein sequence ID" value="SLN19066.1"/>
    <property type="molecule type" value="Genomic_DNA"/>
</dbReference>
<dbReference type="Proteomes" id="UP000193570">
    <property type="component" value="Unassembled WGS sequence"/>
</dbReference>
<feature type="domain" description="N-acetyltransferase" evidence="1">
    <location>
        <begin position="105"/>
        <end position="238"/>
    </location>
</feature>
<dbReference type="CDD" id="cd04301">
    <property type="entry name" value="NAT_SF"/>
    <property type="match status" value="1"/>
</dbReference>
<dbReference type="InterPro" id="IPR000182">
    <property type="entry name" value="GNAT_dom"/>
</dbReference>
<dbReference type="PROSITE" id="PS51186">
    <property type="entry name" value="GNAT"/>
    <property type="match status" value="1"/>
</dbReference>
<dbReference type="AlphaFoldDB" id="A0A1X6YF31"/>
<evidence type="ECO:0000313" key="2">
    <source>
        <dbReference type="EMBL" id="SLN19066.1"/>
    </source>
</evidence>
<dbReference type="GO" id="GO:0016747">
    <property type="term" value="F:acyltransferase activity, transferring groups other than amino-acyl groups"/>
    <property type="evidence" value="ECO:0007669"/>
    <property type="project" value="InterPro"/>
</dbReference>
<reference evidence="2" key="1">
    <citation type="submission" date="2017-03" db="EMBL/GenBank/DDBJ databases">
        <authorList>
            <person name="Afonso C.L."/>
            <person name="Miller P.J."/>
            <person name="Scott M.A."/>
            <person name="Spackman E."/>
            <person name="Goraichik I."/>
            <person name="Dimitrov K.M."/>
            <person name="Suarez D.L."/>
            <person name="Swayne D.E."/>
        </authorList>
    </citation>
    <scope>NUCLEOTIDE SEQUENCE [LARGE SCALE GENOMIC DNA]</scope>
    <source>
        <strain evidence="2">CECT 8625</strain>
    </source>
</reference>
<sequence length="238" mass="25119">MTDAAALELASEATWPPVRRVEVPGFDLREGAGGGKRVSAATARPGWSATQIDDAAAAMRARGDAPLFRVRADDIALDTELAARGYGMVDPTVLFVAPTADLAGIDVPRVTAFCLWEPLAIQREMWAAGGIGAERRAVMARAVSPKTSILGRIRDKPGGTAFCAVSDGIAFVHALEIVASQRRQGLARWMMIAAAQWAAQEGAVRIAALCTEANTAAAALYAHLGFARQAGYHYRSAT</sequence>
<evidence type="ECO:0000259" key="1">
    <source>
        <dbReference type="PROSITE" id="PS51186"/>
    </source>
</evidence>
<dbReference type="SUPFAM" id="SSF55729">
    <property type="entry name" value="Acyl-CoA N-acyltransferases (Nat)"/>
    <property type="match status" value="1"/>
</dbReference>
<dbReference type="InterPro" id="IPR016181">
    <property type="entry name" value="Acyl_CoA_acyltransferase"/>
</dbReference>